<dbReference type="EMBL" id="CAMGYJ010000010">
    <property type="protein sequence ID" value="CAI0554718.1"/>
    <property type="molecule type" value="Genomic_DNA"/>
</dbReference>
<evidence type="ECO:0000313" key="1">
    <source>
        <dbReference type="EMBL" id="CAI0554718.1"/>
    </source>
</evidence>
<dbReference type="Proteomes" id="UP001154282">
    <property type="component" value="Unassembled WGS sequence"/>
</dbReference>
<reference evidence="1" key="1">
    <citation type="submission" date="2022-08" db="EMBL/GenBank/DDBJ databases">
        <authorList>
            <person name="Gutierrez-Valencia J."/>
        </authorList>
    </citation>
    <scope>NUCLEOTIDE SEQUENCE</scope>
</reference>
<accession>A0AAV0REJ3</accession>
<gene>
    <name evidence="1" type="ORF">LITE_LOCUS47301</name>
</gene>
<organism evidence="1 2">
    <name type="scientific">Linum tenue</name>
    <dbReference type="NCBI Taxonomy" id="586396"/>
    <lineage>
        <taxon>Eukaryota</taxon>
        <taxon>Viridiplantae</taxon>
        <taxon>Streptophyta</taxon>
        <taxon>Embryophyta</taxon>
        <taxon>Tracheophyta</taxon>
        <taxon>Spermatophyta</taxon>
        <taxon>Magnoliopsida</taxon>
        <taxon>eudicotyledons</taxon>
        <taxon>Gunneridae</taxon>
        <taxon>Pentapetalae</taxon>
        <taxon>rosids</taxon>
        <taxon>fabids</taxon>
        <taxon>Malpighiales</taxon>
        <taxon>Linaceae</taxon>
        <taxon>Linum</taxon>
    </lineage>
</organism>
<evidence type="ECO:0000313" key="2">
    <source>
        <dbReference type="Proteomes" id="UP001154282"/>
    </source>
</evidence>
<sequence>MKCLGTTPPAH</sequence>
<proteinExistence type="predicted"/>
<comment type="caution">
    <text evidence="1">The sequence shown here is derived from an EMBL/GenBank/DDBJ whole genome shotgun (WGS) entry which is preliminary data.</text>
</comment>
<keyword evidence="2" id="KW-1185">Reference proteome</keyword>
<protein>
    <submittedName>
        <fullName evidence="1">Uncharacterized protein</fullName>
    </submittedName>
</protein>
<name>A0AAV0REJ3_9ROSI</name>